<feature type="transmembrane region" description="Helical" evidence="1">
    <location>
        <begin position="196"/>
        <end position="218"/>
    </location>
</feature>
<name>A0ABY7H034_9BACT</name>
<keyword evidence="1" id="KW-0472">Membrane</keyword>
<reference evidence="2" key="1">
    <citation type="submission" date="2022-11" db="EMBL/GenBank/DDBJ databases">
        <title>Minimal conservation of predation-associated metabolite biosynthetic gene clusters underscores biosynthetic potential of Myxococcota including descriptions for ten novel species: Archangium lansinium sp. nov., Myxococcus landrumus sp. nov., Nannocystis bai.</title>
        <authorList>
            <person name="Ahearne A."/>
            <person name="Stevens C."/>
            <person name="Dowd S."/>
        </authorList>
    </citation>
    <scope>NUCLEOTIDE SEQUENCE</scope>
    <source>
        <strain evidence="2">Fl3</strain>
    </source>
</reference>
<dbReference type="EMBL" id="CP114040">
    <property type="protein sequence ID" value="WAS92611.1"/>
    <property type="molecule type" value="Genomic_DNA"/>
</dbReference>
<sequence length="239" mass="27095">MSRDLTATLARLLSPLAWRGPARSARKLYAFALAEQGSMLDLRLAAARTPSPARAAAYLRHADDEARHAQMFARRAARLAGEAARPFVLPPLRADSERLFELLGERDFLAFVHVGEERARRQFEAYVTWFKGQARDQDAALFETILVDERRHGRYTREFLFELVGDVEARRALRRVARWELGRRWLRAGRFVAERVYLVLTLALYVLAAPLALLVRLVRPIRPGLRAEASADAALPAPK</sequence>
<evidence type="ECO:0000256" key="1">
    <source>
        <dbReference type="SAM" id="Phobius"/>
    </source>
</evidence>
<dbReference type="RefSeq" id="WP_269034968.1">
    <property type="nucleotide sequence ID" value="NZ_CP114040.1"/>
</dbReference>
<evidence type="ECO:0000313" key="3">
    <source>
        <dbReference type="Proteomes" id="UP001164459"/>
    </source>
</evidence>
<keyword evidence="1" id="KW-0812">Transmembrane</keyword>
<proteinExistence type="predicted"/>
<dbReference type="InterPro" id="IPR012347">
    <property type="entry name" value="Ferritin-like"/>
</dbReference>
<evidence type="ECO:0000313" key="2">
    <source>
        <dbReference type="EMBL" id="WAS92611.1"/>
    </source>
</evidence>
<dbReference type="Proteomes" id="UP001164459">
    <property type="component" value="Chromosome"/>
</dbReference>
<dbReference type="CDD" id="cd00657">
    <property type="entry name" value="Ferritin_like"/>
    <property type="match status" value="1"/>
</dbReference>
<dbReference type="SUPFAM" id="SSF47240">
    <property type="entry name" value="Ferritin-like"/>
    <property type="match status" value="1"/>
</dbReference>
<protein>
    <submittedName>
        <fullName evidence="2">Ferritin-like domain-containing protein</fullName>
    </submittedName>
</protein>
<dbReference type="Gene3D" id="1.20.1260.10">
    <property type="match status" value="1"/>
</dbReference>
<organism evidence="2 3">
    <name type="scientific">Nannocystis punicea</name>
    <dbReference type="NCBI Taxonomy" id="2995304"/>
    <lineage>
        <taxon>Bacteria</taxon>
        <taxon>Pseudomonadati</taxon>
        <taxon>Myxococcota</taxon>
        <taxon>Polyangia</taxon>
        <taxon>Nannocystales</taxon>
        <taxon>Nannocystaceae</taxon>
        <taxon>Nannocystis</taxon>
    </lineage>
</organism>
<accession>A0ABY7H034</accession>
<keyword evidence="3" id="KW-1185">Reference proteome</keyword>
<keyword evidence="1" id="KW-1133">Transmembrane helix</keyword>
<dbReference type="InterPro" id="IPR009078">
    <property type="entry name" value="Ferritin-like_SF"/>
</dbReference>
<gene>
    <name evidence="2" type="ORF">O0S08_41055</name>
</gene>